<evidence type="ECO:0000256" key="2">
    <source>
        <dbReference type="ARBA" id="ARBA00023125"/>
    </source>
</evidence>
<dbReference type="InterPro" id="IPR014476">
    <property type="entry name" value="AHL15-29"/>
</dbReference>
<gene>
    <name evidence="7" type="ORF">QN277_016652</name>
</gene>
<keyword evidence="4" id="KW-0539">Nucleus</keyword>
<dbReference type="EMBL" id="JAWXYG010000003">
    <property type="protein sequence ID" value="KAK4278871.1"/>
    <property type="molecule type" value="Genomic_DNA"/>
</dbReference>
<keyword evidence="5" id="KW-1133">Transmembrane helix</keyword>
<dbReference type="Proteomes" id="UP001293593">
    <property type="component" value="Unassembled WGS sequence"/>
</dbReference>
<dbReference type="AlphaFoldDB" id="A0AAE1TBT1"/>
<dbReference type="PANTHER" id="PTHR31100:SF63">
    <property type="entry name" value="AT-HOOK MOTIF NUCLEAR-LOCALIZED PROTEIN"/>
    <property type="match status" value="1"/>
</dbReference>
<evidence type="ECO:0000256" key="3">
    <source>
        <dbReference type="ARBA" id="ARBA00023163"/>
    </source>
</evidence>
<dbReference type="PROSITE" id="PS51742">
    <property type="entry name" value="PPC"/>
    <property type="match status" value="1"/>
</dbReference>
<keyword evidence="8" id="KW-1185">Reference proteome</keyword>
<dbReference type="Gene3D" id="3.30.1330.80">
    <property type="entry name" value="Hypothetical protein, similar to alpha- acetolactate decarboxylase, domain 2"/>
    <property type="match status" value="1"/>
</dbReference>
<keyword evidence="5" id="KW-0472">Membrane</keyword>
<organism evidence="7 8">
    <name type="scientific">Acacia crassicarpa</name>
    <name type="common">northern wattle</name>
    <dbReference type="NCBI Taxonomy" id="499986"/>
    <lineage>
        <taxon>Eukaryota</taxon>
        <taxon>Viridiplantae</taxon>
        <taxon>Streptophyta</taxon>
        <taxon>Embryophyta</taxon>
        <taxon>Tracheophyta</taxon>
        <taxon>Spermatophyta</taxon>
        <taxon>Magnoliopsida</taxon>
        <taxon>eudicotyledons</taxon>
        <taxon>Gunneridae</taxon>
        <taxon>Pentapetalae</taxon>
        <taxon>rosids</taxon>
        <taxon>fabids</taxon>
        <taxon>Fabales</taxon>
        <taxon>Fabaceae</taxon>
        <taxon>Caesalpinioideae</taxon>
        <taxon>mimosoid clade</taxon>
        <taxon>Acacieae</taxon>
        <taxon>Acacia</taxon>
    </lineage>
</organism>
<evidence type="ECO:0000256" key="4">
    <source>
        <dbReference type="ARBA" id="ARBA00023242"/>
    </source>
</evidence>
<evidence type="ECO:0000313" key="7">
    <source>
        <dbReference type="EMBL" id="KAK4278871.1"/>
    </source>
</evidence>
<dbReference type="InterPro" id="IPR005175">
    <property type="entry name" value="PPC_dom"/>
</dbReference>
<accession>A0AAE1TBT1</accession>
<dbReference type="CDD" id="cd11378">
    <property type="entry name" value="DUF296"/>
    <property type="match status" value="1"/>
</dbReference>
<evidence type="ECO:0000256" key="5">
    <source>
        <dbReference type="SAM" id="Phobius"/>
    </source>
</evidence>
<keyword evidence="2" id="KW-0238">DNA-binding</keyword>
<keyword evidence="3" id="KW-0804">Transcription</keyword>
<evidence type="ECO:0000313" key="8">
    <source>
        <dbReference type="Proteomes" id="UP001293593"/>
    </source>
</evidence>
<protein>
    <recommendedName>
        <fullName evidence="6">PPC domain-containing protein</fullName>
    </recommendedName>
</protein>
<sequence>MANHIHGFGVSFLQHPQPSNNDSFEQYINPQSLAALSKGTELLVGGHFAAPPLFVPPPWPGQFNIPGGGYSGGGKSSCRGSGNNTANMRTKLKQTIRKPKGRPPGSKNKPKPEIMDEQALKHAIIEIPAGCDVVEELIKFAEIHNVGLTVLSGSGSVTNVTLSHTLSNNAPSLTLNGTFVMLSLSGTYVKTQNCSSSSLPPNPSSFPGVVSSPGFSCFTMCLAGTKGEIFGGVIAGKIIAASLVVVVAALYKKPMFHRVLKNNKLIITVF</sequence>
<dbReference type="GO" id="GO:0003700">
    <property type="term" value="F:DNA-binding transcription factor activity"/>
    <property type="evidence" value="ECO:0007669"/>
    <property type="project" value="TreeGrafter"/>
</dbReference>
<dbReference type="GO" id="GO:0005634">
    <property type="term" value="C:nucleus"/>
    <property type="evidence" value="ECO:0007669"/>
    <property type="project" value="TreeGrafter"/>
</dbReference>
<dbReference type="SUPFAM" id="SSF117856">
    <property type="entry name" value="AF0104/ALDC/Ptd012-like"/>
    <property type="match status" value="1"/>
</dbReference>
<keyword evidence="5" id="KW-0812">Transmembrane</keyword>
<reference evidence="7" key="1">
    <citation type="submission" date="2023-10" db="EMBL/GenBank/DDBJ databases">
        <title>Chromosome-level genome of the transformable northern wattle, Acacia crassicarpa.</title>
        <authorList>
            <person name="Massaro I."/>
            <person name="Sinha N.R."/>
            <person name="Poethig S."/>
            <person name="Leichty A.R."/>
        </authorList>
    </citation>
    <scope>NUCLEOTIDE SEQUENCE</scope>
    <source>
        <strain evidence="7">Acra3RX</strain>
        <tissue evidence="7">Leaf</tissue>
    </source>
</reference>
<dbReference type="PANTHER" id="PTHR31100">
    <property type="entry name" value="AT-HOOK MOTIF NUCLEAR-LOCALIZED PROTEIN 15"/>
    <property type="match status" value="1"/>
</dbReference>
<comment type="caution">
    <text evidence="7">The sequence shown here is derived from an EMBL/GenBank/DDBJ whole genome shotgun (WGS) entry which is preliminary data.</text>
</comment>
<feature type="domain" description="PPC" evidence="6">
    <location>
        <begin position="117"/>
        <end position="270"/>
    </location>
</feature>
<dbReference type="Pfam" id="PF03479">
    <property type="entry name" value="PCC"/>
    <property type="match status" value="1"/>
</dbReference>
<evidence type="ECO:0000259" key="6">
    <source>
        <dbReference type="PROSITE" id="PS51742"/>
    </source>
</evidence>
<dbReference type="GO" id="GO:0003680">
    <property type="term" value="F:minor groove of adenine-thymine-rich DNA binding"/>
    <property type="evidence" value="ECO:0007669"/>
    <property type="project" value="InterPro"/>
</dbReference>
<keyword evidence="1" id="KW-0805">Transcription regulation</keyword>
<proteinExistence type="predicted"/>
<name>A0AAE1TBT1_9FABA</name>
<feature type="transmembrane region" description="Helical" evidence="5">
    <location>
        <begin position="229"/>
        <end position="251"/>
    </location>
</feature>
<evidence type="ECO:0000256" key="1">
    <source>
        <dbReference type="ARBA" id="ARBA00023015"/>
    </source>
</evidence>